<comment type="caution">
    <text evidence="1">The sequence shown here is derived from an EMBL/GenBank/DDBJ whole genome shotgun (WGS) entry which is preliminary data.</text>
</comment>
<gene>
    <name evidence="1" type="ORF">TWF506_001477</name>
</gene>
<protein>
    <submittedName>
        <fullName evidence="1">Uncharacterized protein</fullName>
    </submittedName>
</protein>
<dbReference type="AlphaFoldDB" id="A0AAN8S1T8"/>
<sequence length="77" mass="8277">MAILFSMEIFPRSVLPPYVKCGMDSGGGSGGIRLSGAEIVSAAKLSTRTFRPSLWTRQPANASDFAFTTPKTRRNAP</sequence>
<reference evidence="1 2" key="1">
    <citation type="submission" date="2019-10" db="EMBL/GenBank/DDBJ databases">
        <authorList>
            <person name="Palmer J.M."/>
        </authorList>
    </citation>
    <scope>NUCLEOTIDE SEQUENCE [LARGE SCALE GENOMIC DNA]</scope>
    <source>
        <strain evidence="1 2">TWF506</strain>
    </source>
</reference>
<name>A0AAN8S1T8_9PEZI</name>
<accession>A0AAN8S1T8</accession>
<proteinExistence type="predicted"/>
<evidence type="ECO:0000313" key="2">
    <source>
        <dbReference type="Proteomes" id="UP001307849"/>
    </source>
</evidence>
<keyword evidence="2" id="KW-1185">Reference proteome</keyword>
<organism evidence="1 2">
    <name type="scientific">Arthrobotrys conoides</name>
    <dbReference type="NCBI Taxonomy" id="74498"/>
    <lineage>
        <taxon>Eukaryota</taxon>
        <taxon>Fungi</taxon>
        <taxon>Dikarya</taxon>
        <taxon>Ascomycota</taxon>
        <taxon>Pezizomycotina</taxon>
        <taxon>Orbiliomycetes</taxon>
        <taxon>Orbiliales</taxon>
        <taxon>Orbiliaceae</taxon>
        <taxon>Arthrobotrys</taxon>
    </lineage>
</organism>
<dbReference type="EMBL" id="JAVHJM010000001">
    <property type="protein sequence ID" value="KAK6521253.1"/>
    <property type="molecule type" value="Genomic_DNA"/>
</dbReference>
<dbReference type="Proteomes" id="UP001307849">
    <property type="component" value="Unassembled WGS sequence"/>
</dbReference>
<evidence type="ECO:0000313" key="1">
    <source>
        <dbReference type="EMBL" id="KAK6521253.1"/>
    </source>
</evidence>